<protein>
    <submittedName>
        <fullName evidence="3">Uncharacterized protein</fullName>
    </submittedName>
</protein>
<evidence type="ECO:0000313" key="4">
    <source>
        <dbReference type="Proteomes" id="UP000306102"/>
    </source>
</evidence>
<feature type="region of interest" description="Disordered" evidence="1">
    <location>
        <begin position="49"/>
        <end position="75"/>
    </location>
</feature>
<proteinExistence type="predicted"/>
<accession>A0A4S4DDZ3</accession>
<comment type="caution">
    <text evidence="3">The sequence shown here is derived from an EMBL/GenBank/DDBJ whole genome shotgun (WGS) entry which is preliminary data.</text>
</comment>
<reference evidence="3 4" key="1">
    <citation type="journal article" date="2018" name="Proc. Natl. Acad. Sci. U.S.A.">
        <title>Draft genome sequence of Camellia sinensis var. sinensis provides insights into the evolution of the tea genome and tea quality.</title>
        <authorList>
            <person name="Wei C."/>
            <person name="Yang H."/>
            <person name="Wang S."/>
            <person name="Zhao J."/>
            <person name="Liu C."/>
            <person name="Gao L."/>
            <person name="Xia E."/>
            <person name="Lu Y."/>
            <person name="Tai Y."/>
            <person name="She G."/>
            <person name="Sun J."/>
            <person name="Cao H."/>
            <person name="Tong W."/>
            <person name="Gao Q."/>
            <person name="Li Y."/>
            <person name="Deng W."/>
            <person name="Jiang X."/>
            <person name="Wang W."/>
            <person name="Chen Q."/>
            <person name="Zhang S."/>
            <person name="Li H."/>
            <person name="Wu J."/>
            <person name="Wang P."/>
            <person name="Li P."/>
            <person name="Shi C."/>
            <person name="Zheng F."/>
            <person name="Jian J."/>
            <person name="Huang B."/>
            <person name="Shan D."/>
            <person name="Shi M."/>
            <person name="Fang C."/>
            <person name="Yue Y."/>
            <person name="Li F."/>
            <person name="Li D."/>
            <person name="Wei S."/>
            <person name="Han B."/>
            <person name="Jiang C."/>
            <person name="Yin Y."/>
            <person name="Xia T."/>
            <person name="Zhang Z."/>
            <person name="Bennetzen J.L."/>
            <person name="Zhao S."/>
            <person name="Wan X."/>
        </authorList>
    </citation>
    <scope>NUCLEOTIDE SEQUENCE [LARGE SCALE GENOMIC DNA]</scope>
    <source>
        <strain evidence="4">cv. Shuchazao</strain>
        <tissue evidence="3">Leaf</tissue>
    </source>
</reference>
<evidence type="ECO:0000256" key="2">
    <source>
        <dbReference type="SAM" id="SignalP"/>
    </source>
</evidence>
<name>A0A4S4DDZ3_CAMSN</name>
<organism evidence="3 4">
    <name type="scientific">Camellia sinensis var. sinensis</name>
    <name type="common">China tea</name>
    <dbReference type="NCBI Taxonomy" id="542762"/>
    <lineage>
        <taxon>Eukaryota</taxon>
        <taxon>Viridiplantae</taxon>
        <taxon>Streptophyta</taxon>
        <taxon>Embryophyta</taxon>
        <taxon>Tracheophyta</taxon>
        <taxon>Spermatophyta</taxon>
        <taxon>Magnoliopsida</taxon>
        <taxon>eudicotyledons</taxon>
        <taxon>Gunneridae</taxon>
        <taxon>Pentapetalae</taxon>
        <taxon>asterids</taxon>
        <taxon>Ericales</taxon>
        <taxon>Theaceae</taxon>
        <taxon>Camellia</taxon>
    </lineage>
</organism>
<evidence type="ECO:0000256" key="1">
    <source>
        <dbReference type="SAM" id="MobiDB-lite"/>
    </source>
</evidence>
<dbReference type="PANTHER" id="PTHR33334:SF5">
    <property type="entry name" value="PROTEIN LNK2"/>
    <property type="match status" value="1"/>
</dbReference>
<dbReference type="PANTHER" id="PTHR33334">
    <property type="entry name" value="PROTEIN LNK1"/>
    <property type="match status" value="1"/>
</dbReference>
<dbReference type="GO" id="GO:0006355">
    <property type="term" value="P:regulation of DNA-templated transcription"/>
    <property type="evidence" value="ECO:0007669"/>
    <property type="project" value="InterPro"/>
</dbReference>
<keyword evidence="4" id="KW-1185">Reference proteome</keyword>
<dbReference type="AlphaFoldDB" id="A0A4S4DDZ3"/>
<dbReference type="EMBL" id="SDRB02011571">
    <property type="protein sequence ID" value="THG00873.1"/>
    <property type="molecule type" value="Genomic_DNA"/>
</dbReference>
<keyword evidence="2" id="KW-0732">Signal</keyword>
<feature type="chain" id="PRO_5020251550" evidence="2">
    <location>
        <begin position="16"/>
        <end position="333"/>
    </location>
</feature>
<feature type="signal peptide" evidence="2">
    <location>
        <begin position="1"/>
        <end position="15"/>
    </location>
</feature>
<sequence length="333" mass="36801">MLAGVFNLVSELGWACDWCAVSWATVCPSPGGTSLPQIYSREDNQPVLSGYNISPSNVNPSSRSPGTSLKSLTMTPQEKIEKLRRRQQMQALLAIQKQQQQLNHQVSNNDHSVEKKCLHENQIQLIQEGNIKVEEIVCSLPSIDPNSPIEQDDSNTVSMIVDENYYVEETILHRLEDIIAKLDIRIRLCIRDSLFRLAQSAKHRHYASDTSSTNKNSRDELEVLAKETSSDHSTWAAQFQSRMSSGIATHASSSLQGSHTLGLVDMTEGSKALEDNEESGLNCIGTLGDSPSLHVSHVKLDVLAIVDPDMDSRPSIEWGFNGLDTLMRSISCG</sequence>
<evidence type="ECO:0000313" key="3">
    <source>
        <dbReference type="EMBL" id="THG00873.1"/>
    </source>
</evidence>
<gene>
    <name evidence="3" type="ORF">TEA_011183</name>
</gene>
<dbReference type="InterPro" id="IPR039928">
    <property type="entry name" value="LNK"/>
</dbReference>
<dbReference type="GO" id="GO:0007623">
    <property type="term" value="P:circadian rhythm"/>
    <property type="evidence" value="ECO:0007669"/>
    <property type="project" value="InterPro"/>
</dbReference>
<feature type="compositionally biased region" description="Low complexity" evidence="1">
    <location>
        <begin position="52"/>
        <end position="65"/>
    </location>
</feature>
<feature type="compositionally biased region" description="Polar residues" evidence="1">
    <location>
        <begin position="66"/>
        <end position="75"/>
    </location>
</feature>
<dbReference type="STRING" id="542762.A0A4S4DDZ3"/>
<dbReference type="Proteomes" id="UP000306102">
    <property type="component" value="Unassembled WGS sequence"/>
</dbReference>